<dbReference type="GeneID" id="107113472"/>
<dbReference type="RefSeq" id="XP_015270294.1">
    <property type="nucleotide sequence ID" value="XM_015414808.1"/>
</dbReference>
<evidence type="ECO:0000313" key="1">
    <source>
        <dbReference type="Proteomes" id="UP000694871"/>
    </source>
</evidence>
<sequence length="263" mass="31448">MSKLGRFSECKSEVESFVDFYRYEEERREVAASMIQRAWKRWLDIGVFEYYKDLIGFKRCGEPSRLMRYIEPREAEFLDAAAGVHIRFRLGGPKFPPCIYYKVFTHRPIVDMCANSPKDYATLTTLKGQRRRGKFQGDNREDLCGWYQRVENNGWRLLSPRFWKALDSITAEDNIRVKEFHYSKVQKKQEIQKRRKRRKIEWLKKMYYGERLQVKTLDPTETFLIQRAAEGLIACQGNEGLDSVMEWEVDEMLKWTNALNYEE</sequence>
<protein>
    <submittedName>
        <fullName evidence="2">Uncharacterized protein C11orf65 homolog</fullName>
    </submittedName>
</protein>
<accession>A0ABM1K9A7</accession>
<dbReference type="PANTHER" id="PTHR33504">
    <property type="entry name" value="NADH DEHYDROGENASE (UBIQUINONE) 1 BETA SUBCOMPLEX, 4"/>
    <property type="match status" value="1"/>
</dbReference>
<organism evidence="1 2">
    <name type="scientific">Gekko japonicus</name>
    <name type="common">Schlegel's Japanese gecko</name>
    <dbReference type="NCBI Taxonomy" id="146911"/>
    <lineage>
        <taxon>Eukaryota</taxon>
        <taxon>Metazoa</taxon>
        <taxon>Chordata</taxon>
        <taxon>Craniata</taxon>
        <taxon>Vertebrata</taxon>
        <taxon>Euteleostomi</taxon>
        <taxon>Lepidosauria</taxon>
        <taxon>Squamata</taxon>
        <taxon>Bifurcata</taxon>
        <taxon>Gekkota</taxon>
        <taxon>Gekkonidae</taxon>
        <taxon>Gekkoninae</taxon>
        <taxon>Gekko</taxon>
    </lineage>
</organism>
<name>A0ABM1K9A7_GEKJA</name>
<evidence type="ECO:0000313" key="2">
    <source>
        <dbReference type="RefSeq" id="XP_015270294.1"/>
    </source>
</evidence>
<reference evidence="2" key="1">
    <citation type="submission" date="2025-08" db="UniProtKB">
        <authorList>
            <consortium name="RefSeq"/>
        </authorList>
    </citation>
    <scope>IDENTIFICATION</scope>
</reference>
<dbReference type="Proteomes" id="UP000694871">
    <property type="component" value="Unplaced"/>
</dbReference>
<proteinExistence type="predicted"/>
<gene>
    <name evidence="2" type="primary">LOC107113472</name>
</gene>
<keyword evidence="1" id="KW-1185">Reference proteome</keyword>
<dbReference type="PANTHER" id="PTHR33504:SF2">
    <property type="entry name" value="PROTEIN MFI"/>
    <property type="match status" value="1"/>
</dbReference>